<evidence type="ECO:0000313" key="3">
    <source>
        <dbReference type="Proteomes" id="UP000298652"/>
    </source>
</evidence>
<reference evidence="2" key="1">
    <citation type="submission" date="2019-03" db="EMBL/GenBank/DDBJ databases">
        <title>WGS assembly of Setaria viridis.</title>
        <authorList>
            <person name="Huang P."/>
            <person name="Jenkins J."/>
            <person name="Grimwood J."/>
            <person name="Barry K."/>
            <person name="Healey A."/>
            <person name="Mamidi S."/>
            <person name="Sreedasyam A."/>
            <person name="Shu S."/>
            <person name="Feldman M."/>
            <person name="Wu J."/>
            <person name="Yu Y."/>
            <person name="Chen C."/>
            <person name="Johnson J."/>
            <person name="Rokhsar D."/>
            <person name="Baxter I."/>
            <person name="Schmutz J."/>
            <person name="Brutnell T."/>
            <person name="Kellogg E."/>
        </authorList>
    </citation>
    <scope>NUCLEOTIDE SEQUENCE [LARGE SCALE GENOMIC DNA]</scope>
</reference>
<dbReference type="AlphaFoldDB" id="A0A4U6VVF1"/>
<feature type="chain" id="PRO_5020589804" evidence="1">
    <location>
        <begin position="22"/>
        <end position="58"/>
    </location>
</feature>
<feature type="signal peptide" evidence="1">
    <location>
        <begin position="1"/>
        <end position="21"/>
    </location>
</feature>
<evidence type="ECO:0000313" key="2">
    <source>
        <dbReference type="EMBL" id="TKW33035.1"/>
    </source>
</evidence>
<dbReference type="EMBL" id="CM016553">
    <property type="protein sequence ID" value="TKW33035.1"/>
    <property type="molecule type" value="Genomic_DNA"/>
</dbReference>
<accession>A0A4U6VVF1</accession>
<keyword evidence="1" id="KW-0732">Signal</keyword>
<protein>
    <submittedName>
        <fullName evidence="2">Uncharacterized protein</fullName>
    </submittedName>
</protein>
<sequence length="58" mass="6799">MDNFIVITLYLINVFFKCADSTQNQEVSKQQGHLAKETYNFTSMSHNMRKSSFTKLMM</sequence>
<organism evidence="2 3">
    <name type="scientific">Setaria viridis</name>
    <name type="common">Green bristlegrass</name>
    <name type="synonym">Setaria italica subsp. viridis</name>
    <dbReference type="NCBI Taxonomy" id="4556"/>
    <lineage>
        <taxon>Eukaryota</taxon>
        <taxon>Viridiplantae</taxon>
        <taxon>Streptophyta</taxon>
        <taxon>Embryophyta</taxon>
        <taxon>Tracheophyta</taxon>
        <taxon>Spermatophyta</taxon>
        <taxon>Magnoliopsida</taxon>
        <taxon>Liliopsida</taxon>
        <taxon>Poales</taxon>
        <taxon>Poaceae</taxon>
        <taxon>PACMAD clade</taxon>
        <taxon>Panicoideae</taxon>
        <taxon>Panicodae</taxon>
        <taxon>Paniceae</taxon>
        <taxon>Cenchrinae</taxon>
        <taxon>Setaria</taxon>
    </lineage>
</organism>
<keyword evidence="3" id="KW-1185">Reference proteome</keyword>
<dbReference type="Gramene" id="TKW33035">
    <property type="protein sequence ID" value="TKW33035"/>
    <property type="gene ID" value="SEVIR_2G206850v2"/>
</dbReference>
<dbReference type="Proteomes" id="UP000298652">
    <property type="component" value="Chromosome 2"/>
</dbReference>
<gene>
    <name evidence="2" type="ORF">SEVIR_2G206850v2</name>
</gene>
<evidence type="ECO:0000256" key="1">
    <source>
        <dbReference type="SAM" id="SignalP"/>
    </source>
</evidence>
<name>A0A4U6VVF1_SETVI</name>
<proteinExistence type="predicted"/>